<protein>
    <recommendedName>
        <fullName evidence="4">Methyltransferase domain-containing protein</fullName>
    </recommendedName>
</protein>
<dbReference type="InterPro" id="IPR029063">
    <property type="entry name" value="SAM-dependent_MTases_sf"/>
</dbReference>
<feature type="region of interest" description="Disordered" evidence="1">
    <location>
        <begin position="389"/>
        <end position="425"/>
    </location>
</feature>
<dbReference type="InterPro" id="IPR036180">
    <property type="entry name" value="Gelsolin-like_dom_sf"/>
</dbReference>
<proteinExistence type="predicted"/>
<sequence>MLVLWIGSDASPQLLKDLFNVNKFMQTQLPRLPTRLSMQVHNIFAHRRAQRGWTPRFLIARRNMDAAEIEFSDMLVEDQNNAAMSYLDSSEHHGSDDTWESAGDARIAYLAALKDECLNNPASLGQHTARRSSISPSLLLAEQIERGLIPLSGQSTYPWQSSNSGPDVCSPRFCRRHCRRCRLVVITDYPDATILGNLEKNVERNEQAISDGCRVHYRGYEWGQDVAPLLALLPAGHDGFDTVILSDLLHFDRAHDALLASLAGLLRRAPGARAYVAAGTYTPPHVCDHFLQIAEAVGLVWEERLPDGAVKGALPVAAGGLNTEQLDVRKSMCRSQYRLAGYNATESIAFLHTVGGGRLSGEIVRVFAAGLHFAFASLIELPEGTLRGDRNSFAPGGGGGKNYHSGPSQGPPPQNSRQSKSPAPLAQTVSANTVVHGLDSRMPGSQPSAFPVRFAERSTRRRVGAPSVTIRAAMYLCLGTPCEHSAPDTPSRSGRVTGDKLNVHIGRRRLADPDGVVARLVAACAALRACRRSGQGGQGGRTIFPCTADSLDAGGLVAMKRSWQRRVRDAGYSTRYAVVARPPRLSDQHGMRVSSFRAGWRHTSRLGSPSMGTMFLPERRPGPLPHEAQDYLAALPHPRSSRYLSAFLVLPRRRGDVRDSGFHGSWWCIDIRRYPQFVYLVNARHVSGGEYGGILQMTCDQITSRRKSALPSRSFVAVATICIVIIETGESKQKAGAYTHPTVHQDARTCEWIVLRRLRASPPMKIDQQQTKAVFTVVILGVRGTGPPRKLRAGHQEPVQKLRQALRPAGLGYTCASDSFGLRTPAHQYSRASISRDGFAQQMASVLDAHGHEARSGGGPMCRVLPSVASRWITSTGAATESFWNTGAIRDASARASQSRRLHSESQGLWLSVTVAASDRFRRRYKLGPVAVIAAPAQIYIVSAGTMLSASLAHAPTARVESDPVGLSKMPESSKHTACMSQAIVPRRLVSLTYKLPVADACSDASRRPGARHAHVYVTIPREKWGWRTWRTSHRVLAVPMIARTTTPRYLLNSL</sequence>
<dbReference type="Proteomes" id="UP000194127">
    <property type="component" value="Unassembled WGS sequence"/>
</dbReference>
<accession>A0A1X6MX21</accession>
<dbReference type="AlphaFoldDB" id="A0A1X6MX21"/>
<dbReference type="OrthoDB" id="46564at2759"/>
<dbReference type="Gene3D" id="3.40.20.10">
    <property type="entry name" value="Severin"/>
    <property type="match status" value="1"/>
</dbReference>
<dbReference type="RefSeq" id="XP_024337580.1">
    <property type="nucleotide sequence ID" value="XM_024479214.1"/>
</dbReference>
<evidence type="ECO:0000256" key="1">
    <source>
        <dbReference type="SAM" id="MobiDB-lite"/>
    </source>
</evidence>
<dbReference type="InterPro" id="IPR019410">
    <property type="entry name" value="Methyltransf_16"/>
</dbReference>
<dbReference type="Pfam" id="PF10294">
    <property type="entry name" value="Methyltransf_16"/>
    <property type="match status" value="1"/>
</dbReference>
<dbReference type="InterPro" id="IPR029006">
    <property type="entry name" value="ADF-H/Gelsolin-like_dom_sf"/>
</dbReference>
<keyword evidence="3" id="KW-1185">Reference proteome</keyword>
<dbReference type="GO" id="GO:0008757">
    <property type="term" value="F:S-adenosylmethionine-dependent methyltransferase activity"/>
    <property type="evidence" value="ECO:0007669"/>
    <property type="project" value="UniProtKB-ARBA"/>
</dbReference>
<evidence type="ECO:0008006" key="4">
    <source>
        <dbReference type="Google" id="ProtNLM"/>
    </source>
</evidence>
<name>A0A1X6MX21_9APHY</name>
<feature type="compositionally biased region" description="Polar residues" evidence="1">
    <location>
        <begin position="415"/>
        <end position="425"/>
    </location>
</feature>
<dbReference type="Gene3D" id="3.40.50.150">
    <property type="entry name" value="Vaccinia Virus protein VP39"/>
    <property type="match status" value="1"/>
</dbReference>
<evidence type="ECO:0000313" key="3">
    <source>
        <dbReference type="Proteomes" id="UP000194127"/>
    </source>
</evidence>
<dbReference type="GeneID" id="36324164"/>
<evidence type="ECO:0000313" key="2">
    <source>
        <dbReference type="EMBL" id="OSX60786.1"/>
    </source>
</evidence>
<reference evidence="2 3" key="1">
    <citation type="submission" date="2017-04" db="EMBL/GenBank/DDBJ databases">
        <title>Genome Sequence of the Model Brown-Rot Fungus Postia placenta SB12.</title>
        <authorList>
            <consortium name="DOE Joint Genome Institute"/>
            <person name="Gaskell J."/>
            <person name="Kersten P."/>
            <person name="Larrondo L.F."/>
            <person name="Canessa P."/>
            <person name="Martinez D."/>
            <person name="Hibbett D."/>
            <person name="Schmoll M."/>
            <person name="Kubicek C.P."/>
            <person name="Martinez A.T."/>
            <person name="Yadav J."/>
            <person name="Master E."/>
            <person name="Magnuson J.K."/>
            <person name="James T."/>
            <person name="Yaver D."/>
            <person name="Berka R."/>
            <person name="Labutti K."/>
            <person name="Lipzen A."/>
            <person name="Aerts A."/>
            <person name="Barry K."/>
            <person name="Henrissat B."/>
            <person name="Blanchette R."/>
            <person name="Grigoriev I."/>
            <person name="Cullen D."/>
        </authorList>
    </citation>
    <scope>NUCLEOTIDE SEQUENCE [LARGE SCALE GENOMIC DNA]</scope>
    <source>
        <strain evidence="2 3">MAD-698-R-SB12</strain>
    </source>
</reference>
<dbReference type="SUPFAM" id="SSF82754">
    <property type="entry name" value="C-terminal, gelsolin-like domain of Sec23/24"/>
    <property type="match status" value="1"/>
</dbReference>
<dbReference type="EMBL" id="KZ110599">
    <property type="protein sequence ID" value="OSX60786.1"/>
    <property type="molecule type" value="Genomic_DNA"/>
</dbReference>
<gene>
    <name evidence="2" type="ORF">POSPLADRAFT_1047153</name>
</gene>
<organism evidence="2 3">
    <name type="scientific">Postia placenta MAD-698-R-SB12</name>
    <dbReference type="NCBI Taxonomy" id="670580"/>
    <lineage>
        <taxon>Eukaryota</taxon>
        <taxon>Fungi</taxon>
        <taxon>Dikarya</taxon>
        <taxon>Basidiomycota</taxon>
        <taxon>Agaricomycotina</taxon>
        <taxon>Agaricomycetes</taxon>
        <taxon>Polyporales</taxon>
        <taxon>Adustoporiaceae</taxon>
        <taxon>Rhodonia</taxon>
    </lineage>
</organism>